<dbReference type="Proteomes" id="UP000750334">
    <property type="component" value="Unassembled WGS sequence"/>
</dbReference>
<organism evidence="2 3">
    <name type="scientific">Maudiozyma exigua</name>
    <name type="common">Yeast</name>
    <name type="synonym">Kazachstania exigua</name>
    <dbReference type="NCBI Taxonomy" id="34358"/>
    <lineage>
        <taxon>Eukaryota</taxon>
        <taxon>Fungi</taxon>
        <taxon>Dikarya</taxon>
        <taxon>Ascomycota</taxon>
        <taxon>Saccharomycotina</taxon>
        <taxon>Saccharomycetes</taxon>
        <taxon>Saccharomycetales</taxon>
        <taxon>Saccharomycetaceae</taxon>
        <taxon>Maudiozyma</taxon>
    </lineage>
</organism>
<feature type="transmembrane region" description="Helical" evidence="1">
    <location>
        <begin position="12"/>
        <end position="35"/>
    </location>
</feature>
<dbReference type="OrthoDB" id="46988at2759"/>
<keyword evidence="3" id="KW-1185">Reference proteome</keyword>
<dbReference type="EMBL" id="PUHR01000003">
    <property type="protein sequence ID" value="KAG0672327.1"/>
    <property type="molecule type" value="Genomic_DNA"/>
</dbReference>
<proteinExistence type="predicted"/>
<protein>
    <submittedName>
        <fullName evidence="2">Uncharacterized protein</fullName>
    </submittedName>
</protein>
<keyword evidence="1" id="KW-0812">Transmembrane</keyword>
<name>A0A9P6WGR9_MAUEX</name>
<feature type="transmembrane region" description="Helical" evidence="1">
    <location>
        <begin position="140"/>
        <end position="162"/>
    </location>
</feature>
<accession>A0A9P6WGR9</accession>
<feature type="transmembrane region" description="Helical" evidence="1">
    <location>
        <begin position="47"/>
        <end position="66"/>
    </location>
</feature>
<comment type="caution">
    <text evidence="2">The sequence shown here is derived from an EMBL/GenBank/DDBJ whole genome shotgun (WGS) entry which is preliminary data.</text>
</comment>
<feature type="transmembrane region" description="Helical" evidence="1">
    <location>
        <begin position="177"/>
        <end position="194"/>
    </location>
</feature>
<keyword evidence="1" id="KW-1133">Transmembrane helix</keyword>
<keyword evidence="1" id="KW-0472">Membrane</keyword>
<reference evidence="2 3" key="1">
    <citation type="submission" date="2020-11" db="EMBL/GenBank/DDBJ databases">
        <title>Kefir isolates.</title>
        <authorList>
            <person name="Marcisauskas S."/>
            <person name="Kim Y."/>
            <person name="Blasche S."/>
        </authorList>
    </citation>
    <scope>NUCLEOTIDE SEQUENCE [LARGE SCALE GENOMIC DNA]</scope>
    <source>
        <strain evidence="2 3">OG2</strain>
    </source>
</reference>
<evidence type="ECO:0000313" key="3">
    <source>
        <dbReference type="Proteomes" id="UP000750334"/>
    </source>
</evidence>
<evidence type="ECO:0000256" key="1">
    <source>
        <dbReference type="SAM" id="Phobius"/>
    </source>
</evidence>
<dbReference type="AlphaFoldDB" id="A0A9P6WGR9"/>
<gene>
    <name evidence="2" type="ORF">C6P45_003011</name>
</gene>
<evidence type="ECO:0000313" key="2">
    <source>
        <dbReference type="EMBL" id="KAG0672327.1"/>
    </source>
</evidence>
<sequence length="201" mass="24069">MVWKLTAKLYQYYQLTTSFLYVALLARWIIIFPLVGIKFLPGGLHEFLIYLLFFSSVFEILWLFVFRGIKGTFRSRTLLKDLNFLYFVLIFHFNDDYEHALVLKNISYSLFIVSVSLSQTYCHAIQIFKRGPNYKRKTLLWKLDTFILMPVLYCSEFSLFLLNQRFPNFHTTKQIDQFTKFILVIFFPLALSCYRKHIARS</sequence>